<dbReference type="Gene3D" id="1.10.150.570">
    <property type="entry name" value="GidA associated domain, C-terminal subdomain"/>
    <property type="match status" value="1"/>
</dbReference>
<dbReference type="InterPro" id="IPR029044">
    <property type="entry name" value="Nucleotide-diphossugar_trans"/>
</dbReference>
<feature type="signal peptide" evidence="12">
    <location>
        <begin position="1"/>
        <end position="19"/>
    </location>
</feature>
<organism evidence="16">
    <name type="scientific">Onchocerca ochengi</name>
    <name type="common">Filarial nematode worm</name>
    <dbReference type="NCBI Taxonomy" id="42157"/>
    <lineage>
        <taxon>Eukaryota</taxon>
        <taxon>Metazoa</taxon>
        <taxon>Ecdysozoa</taxon>
        <taxon>Nematoda</taxon>
        <taxon>Chromadorea</taxon>
        <taxon>Rhabditida</taxon>
        <taxon>Spirurina</taxon>
        <taxon>Spiruromorpha</taxon>
        <taxon>Filarioidea</taxon>
        <taxon>Onchocercidae</taxon>
        <taxon>Onchocerca</taxon>
    </lineage>
</organism>
<gene>
    <name evidence="14" type="ORF">NOO_LOCUS2563</name>
</gene>
<dbReference type="PROSITE" id="PS01280">
    <property type="entry name" value="GIDA_1"/>
    <property type="match status" value="1"/>
</dbReference>
<evidence type="ECO:0000256" key="12">
    <source>
        <dbReference type="SAM" id="SignalP"/>
    </source>
</evidence>
<dbReference type="InterPro" id="IPR026904">
    <property type="entry name" value="MnmG_C"/>
</dbReference>
<dbReference type="Gene3D" id="3.50.50.60">
    <property type="entry name" value="FAD/NAD(P)-binding domain"/>
    <property type="match status" value="2"/>
</dbReference>
<dbReference type="GO" id="GO:0005506">
    <property type="term" value="F:iron ion binding"/>
    <property type="evidence" value="ECO:0007669"/>
    <property type="project" value="InterPro"/>
</dbReference>
<dbReference type="GO" id="GO:0031418">
    <property type="term" value="F:L-ascorbic acid binding"/>
    <property type="evidence" value="ECO:0007669"/>
    <property type="project" value="InterPro"/>
</dbReference>
<evidence type="ECO:0000256" key="7">
    <source>
        <dbReference type="ARBA" id="ARBA00022827"/>
    </source>
</evidence>
<dbReference type="InterPro" id="IPR020595">
    <property type="entry name" value="MnmG-rel_CS"/>
</dbReference>
<dbReference type="GO" id="GO:0030488">
    <property type="term" value="P:tRNA methylation"/>
    <property type="evidence" value="ECO:0007669"/>
    <property type="project" value="TreeGrafter"/>
</dbReference>
<dbReference type="Pfam" id="PF01134">
    <property type="entry name" value="GIDA"/>
    <property type="match status" value="1"/>
</dbReference>
<evidence type="ECO:0000256" key="10">
    <source>
        <dbReference type="ARBA" id="ARBA00023004"/>
    </source>
</evidence>
<dbReference type="Pfam" id="PF25342">
    <property type="entry name" value="GT_PLOD"/>
    <property type="match status" value="1"/>
</dbReference>
<dbReference type="Gene3D" id="2.60.120.620">
    <property type="entry name" value="q2cbj1_9rhob like domain"/>
    <property type="match status" value="1"/>
</dbReference>
<accession>A0A182E3K6</accession>
<dbReference type="EMBL" id="UYRW01000415">
    <property type="protein sequence ID" value="VDK66548.1"/>
    <property type="molecule type" value="Genomic_DNA"/>
</dbReference>
<dbReference type="InterPro" id="IPR002218">
    <property type="entry name" value="MnmG-rel"/>
</dbReference>
<dbReference type="EC" id="1.14.11.4" evidence="4"/>
<keyword evidence="12" id="KW-0732">Signal</keyword>
<evidence type="ECO:0000256" key="4">
    <source>
        <dbReference type="ARBA" id="ARBA00012264"/>
    </source>
</evidence>
<evidence type="ECO:0000256" key="3">
    <source>
        <dbReference type="ARBA" id="ARBA00007653"/>
    </source>
</evidence>
<proteinExistence type="inferred from homology"/>
<keyword evidence="7" id="KW-0274">FAD</keyword>
<dbReference type="InterPro" id="IPR006620">
    <property type="entry name" value="Pro_4_hyd_alph"/>
</dbReference>
<keyword evidence="9" id="KW-0560">Oxidoreductase</keyword>
<dbReference type="Pfam" id="PF13932">
    <property type="entry name" value="SAM_GIDA_C"/>
    <property type="match status" value="1"/>
</dbReference>
<feature type="chain" id="PRO_5043137244" description="procollagen-lysine 5-dioxygenase" evidence="12">
    <location>
        <begin position="20"/>
        <end position="1310"/>
    </location>
</feature>
<sequence>MAIYSLVIWLVIFVSSSLTDKCDSSVYKLIIFALSNSNNDALERLRCSTERYNIDFKIFDFGRSSTSWHESRKNIGKLLRMLTAELNIFGASNSTILLIIDGFDAIIASDENDIICQFLNACSNCRALLTSKMISKQDEVRSVALIGFVPNILNVLHFVGSQDDKVLSYSSLYSDNSVNTLGLTFDVKRILFQNIDNASSEVMLSFHDNGDAYVHNFLRNTHPSIILGSSKGSQLLNYLGNYIGKAWSAENGYLQCGVSCLLRTSKNTWPSVTLALFIAKPIPFVREFLATVSYITYPTSKIDLYIYNNQKYNNKDVEEFVKNAKKLYRTVEYISSDTELDEREARKAALIFTKKASNDFVFMLDGDVHLIIPETLQFLVETATVGKFNIIAPLLTLHGKLFSNFWGALDNNGYYSRSEDYIEIVDGKRVGIWNVPYISKAVLINKDKVKMLENSYTFNVMVDADMSFCEYARAMGYFMYVVNQRYYGFLVDAENFVNSNERLHPEMYEIFNNRHIWEQRYIHPKYYEALNSRDIPQPCPDVYDYPLISENFTKELIEEMEHYGHWSSGKNRDDRLASGYENVPTVDIHMYQINFEKEWLYFLDEYVRPMQEKLFIGYYQKPVEARMIFVVRYNRNEQFSLRTHHDASTYTVDISLNKRDRDYEGGGVHYVRYNCTIPANQIGYAAMFPGRLTHLHESLPVTSGTRYVAVRMLRRTLSTLIARNEAVNYDVIVIGGGHAGCEAASAAARCSANTLMLTSKKDTIGEMSCNPSFGGVGKGHLIREVDALDGLCGRICDKSAINYHALNASHGPAVLGLRAQIDRKLYKEYMQHEILSRTEGLNVMEKTVDDLIIEYKEGESPQVVGVVADGQILKAKAVVVTTGTFLGGKLFRGSESYAAGRLGEKASSKLSETFKRLGFKLGRFRTGTPARLFKKTIDFNKFTPQNPDLKPIPFSFLTENIWLSYHEQLPSYLGYTNNRLAEVVLKHFNERSYIRSEANGPRYCPSLESKVIRFPHLNHRVFLEHEGLDSDLIYPQGMSMTFAPEVQLEVYRCIPGQINGTTGYEEAAAQGIVAGINAAASSQNKKPFVIDRTEGYIGVLIDDLTSLGTSEPYRMFTSRAELRLHLRPDNADMRLTKKGYQQGAISEHRYNHFLKILSAYNEAQNLLKSLRYPMNFWKKFIPHLENVRAAKVYSAFDLICRYEIDFAEIRKAIPVELGRLLENEEIEHRLKIEAFYHFYLDKSLAKIEQIRKECATVIPDDFDYSKMKSVSVECKEKLEFWRPQNLAAASRVPGATTEVLMELLSFLKAP</sequence>
<dbReference type="InterPro" id="IPR040131">
    <property type="entry name" value="MnmG_N"/>
</dbReference>
<dbReference type="GO" id="GO:0005829">
    <property type="term" value="C:cytosol"/>
    <property type="evidence" value="ECO:0007669"/>
    <property type="project" value="TreeGrafter"/>
</dbReference>
<dbReference type="InterPro" id="IPR057589">
    <property type="entry name" value="GT_PLOD"/>
</dbReference>
<dbReference type="GO" id="GO:0002098">
    <property type="term" value="P:tRNA wobble uridine modification"/>
    <property type="evidence" value="ECO:0007669"/>
    <property type="project" value="TreeGrafter"/>
</dbReference>
<evidence type="ECO:0000256" key="1">
    <source>
        <dbReference type="ARBA" id="ARBA00001961"/>
    </source>
</evidence>
<evidence type="ECO:0000256" key="2">
    <source>
        <dbReference type="ARBA" id="ARBA00001974"/>
    </source>
</evidence>
<evidence type="ECO:0000313" key="16">
    <source>
        <dbReference type="WBParaSite" id="nOo.2.0.1.t02563-RA"/>
    </source>
</evidence>
<dbReference type="STRING" id="42157.A0A182E3K6"/>
<dbReference type="InterPro" id="IPR049312">
    <property type="entry name" value="GIDA_C_N"/>
</dbReference>
<feature type="domain" description="Fe2OG dioxygenase" evidence="13">
    <location>
        <begin position="621"/>
        <end position="717"/>
    </location>
</feature>
<keyword evidence="10" id="KW-0408">Iron</keyword>
<dbReference type="SMART" id="SM01228">
    <property type="entry name" value="GIDA_assoc_3"/>
    <property type="match status" value="1"/>
</dbReference>
<keyword evidence="6" id="KW-0479">Metal-binding</keyword>
<dbReference type="Pfam" id="PF21680">
    <property type="entry name" value="GIDA_C_1st"/>
    <property type="match status" value="1"/>
</dbReference>
<evidence type="ECO:0000313" key="15">
    <source>
        <dbReference type="Proteomes" id="UP000271087"/>
    </source>
</evidence>
<comment type="catalytic activity">
    <reaction evidence="11">
        <text>L-lysyl-[collagen] + 2-oxoglutarate + O2 = (5R)-5-hydroxy-L-lysyl-[collagen] + succinate + CO2</text>
        <dbReference type="Rhea" id="RHEA:16569"/>
        <dbReference type="Rhea" id="RHEA-COMP:12751"/>
        <dbReference type="Rhea" id="RHEA-COMP:12752"/>
        <dbReference type="ChEBI" id="CHEBI:15379"/>
        <dbReference type="ChEBI" id="CHEBI:16526"/>
        <dbReference type="ChEBI" id="CHEBI:16810"/>
        <dbReference type="ChEBI" id="CHEBI:29969"/>
        <dbReference type="ChEBI" id="CHEBI:30031"/>
        <dbReference type="ChEBI" id="CHEBI:133442"/>
        <dbReference type="EC" id="1.14.11.4"/>
    </reaction>
</comment>
<keyword evidence="15" id="KW-1185">Reference proteome</keyword>
<dbReference type="Proteomes" id="UP000271087">
    <property type="component" value="Unassembled WGS sequence"/>
</dbReference>
<dbReference type="WBParaSite" id="nOo.2.0.1.t02563-RA">
    <property type="protein sequence ID" value="nOo.2.0.1.t02563-RA"/>
    <property type="gene ID" value="nOo.2.0.1.g02563"/>
</dbReference>
<evidence type="ECO:0000313" key="14">
    <source>
        <dbReference type="EMBL" id="VDK66548.1"/>
    </source>
</evidence>
<reference evidence="16" key="1">
    <citation type="submission" date="2016-06" db="UniProtKB">
        <authorList>
            <consortium name="WormBaseParasite"/>
        </authorList>
    </citation>
    <scope>IDENTIFICATION</scope>
</reference>
<reference evidence="14 15" key="2">
    <citation type="submission" date="2018-08" db="EMBL/GenBank/DDBJ databases">
        <authorList>
            <person name="Laetsch R D."/>
            <person name="Stevens L."/>
            <person name="Kumar S."/>
            <person name="Blaxter L. M."/>
        </authorList>
    </citation>
    <scope>NUCLEOTIDE SEQUENCE [LARGE SCALE GENOMIC DNA]</scope>
</reference>
<evidence type="ECO:0000256" key="9">
    <source>
        <dbReference type="ARBA" id="ARBA00023002"/>
    </source>
</evidence>
<dbReference type="GO" id="GO:0008475">
    <property type="term" value="F:procollagen-lysine 5-dioxygenase activity"/>
    <property type="evidence" value="ECO:0007669"/>
    <property type="project" value="UniProtKB-EC"/>
</dbReference>
<protein>
    <recommendedName>
        <fullName evidence="4">procollagen-lysine 5-dioxygenase</fullName>
        <ecNumber evidence="4">1.14.11.4</ecNumber>
    </recommendedName>
</protein>
<name>A0A182E3K6_ONCOC</name>
<dbReference type="PANTHER" id="PTHR11806:SF0">
    <property type="entry name" value="PROTEIN MTO1 HOMOLOG, MITOCHONDRIAL"/>
    <property type="match status" value="1"/>
</dbReference>
<dbReference type="GO" id="GO:0050660">
    <property type="term" value="F:flavin adenine dinucleotide binding"/>
    <property type="evidence" value="ECO:0007669"/>
    <property type="project" value="InterPro"/>
</dbReference>
<keyword evidence="5" id="KW-0285">Flavoprotein</keyword>
<keyword evidence="8" id="KW-0223">Dioxygenase</keyword>
<dbReference type="InterPro" id="IPR047001">
    <property type="entry name" value="MnmG_C_subdom"/>
</dbReference>
<dbReference type="SUPFAM" id="SSF53448">
    <property type="entry name" value="Nucleotide-diphospho-sugar transferases"/>
    <property type="match status" value="1"/>
</dbReference>
<dbReference type="SMART" id="SM00702">
    <property type="entry name" value="P4Hc"/>
    <property type="match status" value="1"/>
</dbReference>
<evidence type="ECO:0000256" key="8">
    <source>
        <dbReference type="ARBA" id="ARBA00022964"/>
    </source>
</evidence>
<evidence type="ECO:0000259" key="13">
    <source>
        <dbReference type="PROSITE" id="PS51471"/>
    </source>
</evidence>
<evidence type="ECO:0000256" key="5">
    <source>
        <dbReference type="ARBA" id="ARBA00022630"/>
    </source>
</evidence>
<dbReference type="InterPro" id="IPR044920">
    <property type="entry name" value="MnmG_C_subdom_sf"/>
</dbReference>
<evidence type="ECO:0000256" key="6">
    <source>
        <dbReference type="ARBA" id="ARBA00022723"/>
    </source>
</evidence>
<dbReference type="InterPro" id="IPR005123">
    <property type="entry name" value="Oxoglu/Fe-dep_dioxygenase_dom"/>
</dbReference>
<dbReference type="FunFam" id="3.50.50.60:FF:000082">
    <property type="entry name" value="protein MTO1 homolog, mitochondrial isoform X1"/>
    <property type="match status" value="1"/>
</dbReference>
<dbReference type="SUPFAM" id="SSF51905">
    <property type="entry name" value="FAD/NAD(P)-binding domain"/>
    <property type="match status" value="1"/>
</dbReference>
<comment type="similarity">
    <text evidence="3">Belongs to the MnmG family.</text>
</comment>
<dbReference type="InterPro" id="IPR036188">
    <property type="entry name" value="FAD/NAD-bd_sf"/>
</dbReference>
<comment type="cofactor">
    <cofactor evidence="2">
        <name>FAD</name>
        <dbReference type="ChEBI" id="CHEBI:57692"/>
    </cofactor>
</comment>
<dbReference type="OrthoDB" id="69177at2759"/>
<dbReference type="PROSITE" id="PS51471">
    <property type="entry name" value="FE2OG_OXY"/>
    <property type="match status" value="1"/>
</dbReference>
<comment type="cofactor">
    <cofactor evidence="1">
        <name>L-ascorbate</name>
        <dbReference type="ChEBI" id="CHEBI:38290"/>
    </cofactor>
</comment>
<evidence type="ECO:0000256" key="11">
    <source>
        <dbReference type="ARBA" id="ARBA00047930"/>
    </source>
</evidence>
<dbReference type="PANTHER" id="PTHR11806">
    <property type="entry name" value="GLUCOSE INHIBITED DIVISION PROTEIN A"/>
    <property type="match status" value="1"/>
</dbReference>